<keyword evidence="2" id="KW-1185">Reference proteome</keyword>
<dbReference type="AlphaFoldDB" id="A0AAW0BCS5"/>
<gene>
    <name evidence="1" type="ORF">R3P38DRAFT_3196045</name>
</gene>
<name>A0AAW0BCS5_9AGAR</name>
<dbReference type="Proteomes" id="UP001362999">
    <property type="component" value="Unassembled WGS sequence"/>
</dbReference>
<evidence type="ECO:0000313" key="1">
    <source>
        <dbReference type="EMBL" id="KAK7022649.1"/>
    </source>
</evidence>
<sequence>MSLPLTTEPVLAATARMLRILFGSPTTLQGVLIATGIRRPMTVRIPSFTGTVDGVCFEPWFGVALNAVHTGIDLSVISPPTGRSTTADLGIAVVHIDQRNNAGHPANMAINRRFSNLGINWYGNVILLEIDLQTMVLKSLERENMIVAFESLDHLIQEKWRSRGQESDLTDGADAEGH</sequence>
<proteinExistence type="predicted"/>
<dbReference type="EMBL" id="JAWWNJ010000037">
    <property type="protein sequence ID" value="KAK7022649.1"/>
    <property type="molecule type" value="Genomic_DNA"/>
</dbReference>
<accession>A0AAW0BCS5</accession>
<evidence type="ECO:0000313" key="2">
    <source>
        <dbReference type="Proteomes" id="UP001362999"/>
    </source>
</evidence>
<organism evidence="1 2">
    <name type="scientific">Favolaschia claudopus</name>
    <dbReference type="NCBI Taxonomy" id="2862362"/>
    <lineage>
        <taxon>Eukaryota</taxon>
        <taxon>Fungi</taxon>
        <taxon>Dikarya</taxon>
        <taxon>Basidiomycota</taxon>
        <taxon>Agaricomycotina</taxon>
        <taxon>Agaricomycetes</taxon>
        <taxon>Agaricomycetidae</taxon>
        <taxon>Agaricales</taxon>
        <taxon>Marasmiineae</taxon>
        <taxon>Mycenaceae</taxon>
        <taxon>Favolaschia</taxon>
    </lineage>
</organism>
<protein>
    <submittedName>
        <fullName evidence="1">Uncharacterized protein</fullName>
    </submittedName>
</protein>
<comment type="caution">
    <text evidence="1">The sequence shown here is derived from an EMBL/GenBank/DDBJ whole genome shotgun (WGS) entry which is preliminary data.</text>
</comment>
<reference evidence="1 2" key="1">
    <citation type="journal article" date="2024" name="J Genomics">
        <title>Draft genome sequencing and assembly of Favolaschia claudopus CIRM-BRFM 2984 isolated from oak limbs.</title>
        <authorList>
            <person name="Navarro D."/>
            <person name="Drula E."/>
            <person name="Chaduli D."/>
            <person name="Cazenave R."/>
            <person name="Ahrendt S."/>
            <person name="Wang J."/>
            <person name="Lipzen A."/>
            <person name="Daum C."/>
            <person name="Barry K."/>
            <person name="Grigoriev I.V."/>
            <person name="Favel A."/>
            <person name="Rosso M.N."/>
            <person name="Martin F."/>
        </authorList>
    </citation>
    <scope>NUCLEOTIDE SEQUENCE [LARGE SCALE GENOMIC DNA]</scope>
    <source>
        <strain evidence="1 2">CIRM-BRFM 2984</strain>
    </source>
</reference>